<proteinExistence type="predicted"/>
<reference evidence="1" key="1">
    <citation type="submission" date="2019-08" db="EMBL/GenBank/DDBJ databases">
        <authorList>
            <person name="Kucharzyk K."/>
            <person name="Murdoch R.W."/>
            <person name="Higgins S."/>
            <person name="Loffler F."/>
        </authorList>
    </citation>
    <scope>NUCLEOTIDE SEQUENCE</scope>
</reference>
<evidence type="ECO:0000313" key="1">
    <source>
        <dbReference type="EMBL" id="MPN09966.1"/>
    </source>
</evidence>
<dbReference type="EMBL" id="VSSQ01056104">
    <property type="protein sequence ID" value="MPN09966.1"/>
    <property type="molecule type" value="Genomic_DNA"/>
</dbReference>
<gene>
    <name evidence="1" type="ORF">SDC9_157259</name>
</gene>
<sequence length="265" mass="28144">MGREQGKPQARFAELLHRAAVVADHERPHLQPVLLRRALLAPQKVGLGIVAAAHFQPGQLCQLAGVSRRAAVGLDPMRRGAEHGGAASQVAGHPAGILQIAEAQRQIHARLDQVYGSVIHQQAQPQLRVHGQPLAKRRGRMLGETCRGRQAQLAAGPLMLGGQLGARPAGRFAHGGALDVEALAGIGQRQLARGAVQQRQAGIVLQLTDMLADGRGRHVELAGGRAHAAALHHGGKNGHASEIFHEAILKCCFKVMVAERGFSRD</sequence>
<accession>A0A645F8L5</accession>
<protein>
    <submittedName>
        <fullName evidence="1">Uncharacterized protein</fullName>
    </submittedName>
</protein>
<organism evidence="1">
    <name type="scientific">bioreactor metagenome</name>
    <dbReference type="NCBI Taxonomy" id="1076179"/>
    <lineage>
        <taxon>unclassified sequences</taxon>
        <taxon>metagenomes</taxon>
        <taxon>ecological metagenomes</taxon>
    </lineage>
</organism>
<comment type="caution">
    <text evidence="1">The sequence shown here is derived from an EMBL/GenBank/DDBJ whole genome shotgun (WGS) entry which is preliminary data.</text>
</comment>
<name>A0A645F8L5_9ZZZZ</name>
<dbReference type="AlphaFoldDB" id="A0A645F8L5"/>